<proteinExistence type="predicted"/>
<keyword evidence="2" id="KW-1185">Reference proteome</keyword>
<name>A0A1Z5RJ24_SORBI</name>
<evidence type="ECO:0000313" key="2">
    <source>
        <dbReference type="Proteomes" id="UP000000768"/>
    </source>
</evidence>
<dbReference type="EMBL" id="CM000764">
    <property type="protein sequence ID" value="OQU83780.1"/>
    <property type="molecule type" value="Genomic_DNA"/>
</dbReference>
<dbReference type="Proteomes" id="UP000000768">
    <property type="component" value="Chromosome 5"/>
</dbReference>
<dbReference type="AlphaFoldDB" id="A0A1Z5RJ24"/>
<organism evidence="1 2">
    <name type="scientific">Sorghum bicolor</name>
    <name type="common">Sorghum</name>
    <name type="synonym">Sorghum vulgare</name>
    <dbReference type="NCBI Taxonomy" id="4558"/>
    <lineage>
        <taxon>Eukaryota</taxon>
        <taxon>Viridiplantae</taxon>
        <taxon>Streptophyta</taxon>
        <taxon>Embryophyta</taxon>
        <taxon>Tracheophyta</taxon>
        <taxon>Spermatophyta</taxon>
        <taxon>Magnoliopsida</taxon>
        <taxon>Liliopsida</taxon>
        <taxon>Poales</taxon>
        <taxon>Poaceae</taxon>
        <taxon>PACMAD clade</taxon>
        <taxon>Panicoideae</taxon>
        <taxon>Andropogonodae</taxon>
        <taxon>Andropogoneae</taxon>
        <taxon>Sorghinae</taxon>
        <taxon>Sorghum</taxon>
    </lineage>
</organism>
<dbReference type="EMBL" id="CM000764">
    <property type="protein sequence ID" value="OQU83779.1"/>
    <property type="molecule type" value="Genomic_DNA"/>
</dbReference>
<dbReference type="OMA" id="RRDLFIH"/>
<reference evidence="2" key="3">
    <citation type="journal article" date="2018" name="Plant J.">
        <title>The Sorghum bicolor reference genome: improved assembly, gene annotations, a transcriptome atlas, and signatures of genome organization.</title>
        <authorList>
            <person name="McCormick R.F."/>
            <person name="Truong S.K."/>
            <person name="Sreedasyam A."/>
            <person name="Jenkins J."/>
            <person name="Shu S."/>
            <person name="Sims D."/>
            <person name="Kennedy M."/>
            <person name="Amirebrahimi M."/>
            <person name="Weers B.D."/>
            <person name="McKinley B."/>
            <person name="Mattison A."/>
            <person name="Morishige D.T."/>
            <person name="Grimwood J."/>
            <person name="Schmutz J."/>
            <person name="Mullet J.E."/>
        </authorList>
    </citation>
    <scope>NUCLEOTIDE SEQUENCE [LARGE SCALE GENOMIC DNA]</scope>
    <source>
        <strain evidence="2">cv. BTx623</strain>
    </source>
</reference>
<protein>
    <submittedName>
        <fullName evidence="1">Uncharacterized protein</fullName>
    </submittedName>
</protein>
<evidence type="ECO:0000313" key="1">
    <source>
        <dbReference type="EMBL" id="OQU83780.1"/>
    </source>
</evidence>
<dbReference type="Gramene" id="OQU83780">
    <property type="protein sequence ID" value="OQU83780"/>
    <property type="gene ID" value="SORBI_3005G173366"/>
</dbReference>
<sequence length="101" mass="11163">MISGSKYSCITVPPMKVLPTHGTPVPYRRDLFIHGYLDGRRLPCPGTEFDAKTIFDAIKDQGVTSFITVPTIMAGLLSCDSYEIALQFSEILGVCNCWCRS</sequence>
<dbReference type="InParanoid" id="A0A1Z5RJ24"/>
<dbReference type="Gramene" id="OQU83779">
    <property type="protein sequence ID" value="OQU83779"/>
    <property type="gene ID" value="SORBI_3005G173366"/>
</dbReference>
<gene>
    <name evidence="1" type="ORF">SORBI_3005G173366</name>
</gene>
<accession>A0A1Z5RJ24</accession>
<reference evidence="1" key="2">
    <citation type="submission" date="2017-02" db="EMBL/GenBank/DDBJ databases">
        <title>WGS assembly of Sorghum bicolor.</title>
        <authorList>
            <person name="Paterson A."/>
            <person name="Mullet J."/>
            <person name="Bowers J."/>
            <person name="Bruggmann R."/>
            <person name="Dubchak I."/>
            <person name="Grimwood J."/>
            <person name="Gundlach H."/>
            <person name="Haberer G."/>
            <person name="Hellsten U."/>
            <person name="Mitros T."/>
            <person name="Poliakov A."/>
            <person name="Schmutz J."/>
            <person name="Spannagl M."/>
            <person name="Tang H."/>
            <person name="Wang X."/>
            <person name="Wicker T."/>
            <person name="Bharti A."/>
            <person name="Chapman J."/>
            <person name="Feltus F."/>
            <person name="Gowik U."/>
            <person name="Grigoriev I."/>
            <person name="Lyons E."/>
            <person name="Maher C."/>
            <person name="Martis M."/>
            <person name="Narechania A."/>
            <person name="Otillar R."/>
            <person name="Penning B."/>
            <person name="Salamov A."/>
            <person name="Wang Y."/>
            <person name="Zhang L."/>
            <person name="Carpita N."/>
            <person name="Freeling M."/>
            <person name="Gingle A."/>
            <person name="Hash C."/>
            <person name="Keller B."/>
            <person name="Klein P."/>
            <person name="Kresovich S."/>
            <person name="Mccann M."/>
            <person name="Ming R."/>
            <person name="Peterson D."/>
            <person name="Rahman M."/>
            <person name="Ware D."/>
            <person name="Westhoff P."/>
            <person name="Mayer K."/>
            <person name="Messing J."/>
            <person name="Sims D."/>
            <person name="Jenkins J."/>
            <person name="Shu S."/>
            <person name="Rokhsar D."/>
        </authorList>
    </citation>
    <scope>NUCLEOTIDE SEQUENCE</scope>
</reference>
<reference evidence="1 2" key="1">
    <citation type="journal article" date="2009" name="Nature">
        <title>The Sorghum bicolor genome and the diversification of grasses.</title>
        <authorList>
            <person name="Paterson A.H."/>
            <person name="Bowers J.E."/>
            <person name="Bruggmann R."/>
            <person name="Dubchak I."/>
            <person name="Grimwood J."/>
            <person name="Gundlach H."/>
            <person name="Haberer G."/>
            <person name="Hellsten U."/>
            <person name="Mitros T."/>
            <person name="Poliakov A."/>
            <person name="Schmutz J."/>
            <person name="Spannagl M."/>
            <person name="Tang H."/>
            <person name="Wang X."/>
            <person name="Wicker T."/>
            <person name="Bharti A.K."/>
            <person name="Chapman J."/>
            <person name="Feltus F.A."/>
            <person name="Gowik U."/>
            <person name="Grigoriev I.V."/>
            <person name="Lyons E."/>
            <person name="Maher C.A."/>
            <person name="Martis M."/>
            <person name="Narechania A."/>
            <person name="Otillar R.P."/>
            <person name="Penning B.W."/>
            <person name="Salamov A.A."/>
            <person name="Wang Y."/>
            <person name="Zhang L."/>
            <person name="Carpita N.C."/>
            <person name="Freeling M."/>
            <person name="Gingle A.R."/>
            <person name="Hash C.T."/>
            <person name="Keller B."/>
            <person name="Klein P."/>
            <person name="Kresovich S."/>
            <person name="McCann M.C."/>
            <person name="Ming R."/>
            <person name="Peterson D.G."/>
            <person name="Mehboob-ur-Rahman"/>
            <person name="Ware D."/>
            <person name="Westhoff P."/>
            <person name="Mayer K.F."/>
            <person name="Messing J."/>
            <person name="Rokhsar D.S."/>
        </authorList>
    </citation>
    <scope>NUCLEOTIDE SEQUENCE [LARGE SCALE GENOMIC DNA]</scope>
    <source>
        <strain evidence="2">cv. BTx623</strain>
    </source>
</reference>